<dbReference type="GO" id="GO:0007267">
    <property type="term" value="P:cell-cell signaling"/>
    <property type="evidence" value="ECO:0007669"/>
    <property type="project" value="TreeGrafter"/>
</dbReference>
<dbReference type="GeneID" id="114862908"/>
<comment type="similarity">
    <text evidence="2">Belongs to the fibroblast growth factor-binding protein family.</text>
</comment>
<dbReference type="InterPro" id="IPR010510">
    <property type="entry name" value="FGF1-bd"/>
</dbReference>
<evidence type="ECO:0000256" key="3">
    <source>
        <dbReference type="ARBA" id="ARBA00022525"/>
    </source>
</evidence>
<gene>
    <name evidence="10" type="primary">LOC114862908</name>
</gene>
<dbReference type="PANTHER" id="PTHR15258">
    <property type="entry name" value="FGF BINDING PROTEIN-RELATED"/>
    <property type="match status" value="1"/>
</dbReference>
<comment type="subcellular location">
    <subcellularLocation>
        <location evidence="1">Secreted</location>
    </subcellularLocation>
</comment>
<dbReference type="GO" id="GO:0019838">
    <property type="term" value="F:growth factor binding"/>
    <property type="evidence" value="ECO:0007669"/>
    <property type="project" value="UniProtKB-KW"/>
</dbReference>
<keyword evidence="4 8" id="KW-0732">Signal</keyword>
<keyword evidence="5" id="KW-1015">Disulfide bond</keyword>
<name>A0A6P7NPN5_BETSP</name>
<keyword evidence="3" id="KW-0964">Secreted</keyword>
<evidence type="ECO:0000256" key="2">
    <source>
        <dbReference type="ARBA" id="ARBA00008326"/>
    </source>
</evidence>
<feature type="compositionally biased region" description="Low complexity" evidence="7">
    <location>
        <begin position="172"/>
        <end position="185"/>
    </location>
</feature>
<dbReference type="Pfam" id="PF06473">
    <property type="entry name" value="FGF-BP1"/>
    <property type="match status" value="2"/>
</dbReference>
<dbReference type="GO" id="GO:0005576">
    <property type="term" value="C:extracellular region"/>
    <property type="evidence" value="ECO:0007669"/>
    <property type="project" value="UniProtKB-SubCell"/>
</dbReference>
<sequence>MPPPRTFAAGLLMLAFLGQHVSSASSKNREAHQNAPPAPGRGQSAGDRPSATARGKFSIKHDTMECTWRAKDVGDSVTLAVKCQKPQARASSLTCQYTGRPQLCGGYLSDNSAFWKQVARALKRFQGRVCADGRAPVKAGMCKRAPRDAHFKLDAMDSLGPETSSGGPGSRPPARSTSAAPTACTGRADHRRAAEEYCSSSWSSVCSFLFSMLQSDC</sequence>
<accession>A0A6P7NPN5</accession>
<feature type="signal peptide" evidence="8">
    <location>
        <begin position="1"/>
        <end position="23"/>
    </location>
</feature>
<evidence type="ECO:0000256" key="4">
    <source>
        <dbReference type="ARBA" id="ARBA00022729"/>
    </source>
</evidence>
<evidence type="ECO:0000313" key="9">
    <source>
        <dbReference type="Proteomes" id="UP000515150"/>
    </source>
</evidence>
<dbReference type="KEGG" id="bspl:114862908"/>
<feature type="chain" id="PRO_5028213408" evidence="8">
    <location>
        <begin position="24"/>
        <end position="217"/>
    </location>
</feature>
<organism evidence="9 10">
    <name type="scientific">Betta splendens</name>
    <name type="common">Siamese fighting fish</name>
    <dbReference type="NCBI Taxonomy" id="158456"/>
    <lineage>
        <taxon>Eukaryota</taxon>
        <taxon>Metazoa</taxon>
        <taxon>Chordata</taxon>
        <taxon>Craniata</taxon>
        <taxon>Vertebrata</taxon>
        <taxon>Euteleostomi</taxon>
        <taxon>Actinopterygii</taxon>
        <taxon>Neopterygii</taxon>
        <taxon>Teleostei</taxon>
        <taxon>Neoteleostei</taxon>
        <taxon>Acanthomorphata</taxon>
        <taxon>Anabantaria</taxon>
        <taxon>Anabantiformes</taxon>
        <taxon>Anabantoidei</taxon>
        <taxon>Osphronemidae</taxon>
        <taxon>Betta</taxon>
    </lineage>
</organism>
<dbReference type="OrthoDB" id="8875908at2759"/>
<keyword evidence="9" id="KW-1185">Reference proteome</keyword>
<evidence type="ECO:0000313" key="10">
    <source>
        <dbReference type="RefSeq" id="XP_029019504.1"/>
    </source>
</evidence>
<dbReference type="RefSeq" id="XP_029019504.1">
    <property type="nucleotide sequence ID" value="XM_029163671.3"/>
</dbReference>
<feature type="region of interest" description="Disordered" evidence="7">
    <location>
        <begin position="156"/>
        <end position="185"/>
    </location>
</feature>
<evidence type="ECO:0000256" key="6">
    <source>
        <dbReference type="ARBA" id="ARBA00023183"/>
    </source>
</evidence>
<evidence type="ECO:0000256" key="7">
    <source>
        <dbReference type="SAM" id="MobiDB-lite"/>
    </source>
</evidence>
<reference evidence="10" key="1">
    <citation type="submission" date="2025-08" db="UniProtKB">
        <authorList>
            <consortium name="RefSeq"/>
        </authorList>
    </citation>
    <scope>IDENTIFICATION</scope>
</reference>
<evidence type="ECO:0000256" key="5">
    <source>
        <dbReference type="ARBA" id="ARBA00023157"/>
    </source>
</evidence>
<evidence type="ECO:0000256" key="8">
    <source>
        <dbReference type="SAM" id="SignalP"/>
    </source>
</evidence>
<protein>
    <submittedName>
        <fullName evidence="10">Fibroblast growth factor-binding protein 1</fullName>
    </submittedName>
</protein>
<dbReference type="Proteomes" id="UP000515150">
    <property type="component" value="Chromosome 1"/>
</dbReference>
<proteinExistence type="inferred from homology"/>
<dbReference type="InParanoid" id="A0A6P7NPN5"/>
<feature type="region of interest" description="Disordered" evidence="7">
    <location>
        <begin position="24"/>
        <end position="56"/>
    </location>
</feature>
<dbReference type="AlphaFoldDB" id="A0A6P7NPN5"/>
<evidence type="ECO:0000256" key="1">
    <source>
        <dbReference type="ARBA" id="ARBA00004613"/>
    </source>
</evidence>
<keyword evidence="6" id="KW-0340">Growth factor binding</keyword>